<name>A0ABS7TAL0_9GAMM</name>
<dbReference type="InterPro" id="IPR012902">
    <property type="entry name" value="N_methyl_site"/>
</dbReference>
<comment type="caution">
    <text evidence="1">The sequence shown here is derived from an EMBL/GenBank/DDBJ whole genome shotgun (WGS) entry which is preliminary data.</text>
</comment>
<evidence type="ECO:0000313" key="1">
    <source>
        <dbReference type="EMBL" id="MBZ4184886.1"/>
    </source>
</evidence>
<dbReference type="Pfam" id="PF07963">
    <property type="entry name" value="N_methyl"/>
    <property type="match status" value="1"/>
</dbReference>
<dbReference type="Proteomes" id="UP001430290">
    <property type="component" value="Unassembled WGS sequence"/>
</dbReference>
<dbReference type="PROSITE" id="PS00409">
    <property type="entry name" value="PROKAR_NTER_METHYL"/>
    <property type="match status" value="1"/>
</dbReference>
<accession>A0ABS7TAL0</accession>
<keyword evidence="2" id="KW-1185">Reference proteome</keyword>
<dbReference type="NCBIfam" id="TIGR02532">
    <property type="entry name" value="IV_pilin_GFxxxE"/>
    <property type="match status" value="1"/>
</dbReference>
<reference evidence="1" key="1">
    <citation type="submission" date="2021-09" db="EMBL/GenBank/DDBJ databases">
        <authorList>
            <person name="Wu T."/>
            <person name="Guo S.Z."/>
        </authorList>
    </citation>
    <scope>NUCLEOTIDE SEQUENCE</scope>
    <source>
        <strain evidence="1">RSS-23</strain>
    </source>
</reference>
<dbReference type="EMBL" id="JAIQDJ010000001">
    <property type="protein sequence ID" value="MBZ4184886.1"/>
    <property type="molecule type" value="Genomic_DNA"/>
</dbReference>
<gene>
    <name evidence="1" type="ORF">K7B09_00925</name>
</gene>
<organism evidence="1 2">
    <name type="scientific">Thermomonas beijingensis</name>
    <dbReference type="NCBI Taxonomy" id="2872701"/>
    <lineage>
        <taxon>Bacteria</taxon>
        <taxon>Pseudomonadati</taxon>
        <taxon>Pseudomonadota</taxon>
        <taxon>Gammaproteobacteria</taxon>
        <taxon>Lysobacterales</taxon>
        <taxon>Lysobacteraceae</taxon>
        <taxon>Thermomonas</taxon>
    </lineage>
</organism>
<evidence type="ECO:0000313" key="2">
    <source>
        <dbReference type="Proteomes" id="UP001430290"/>
    </source>
</evidence>
<dbReference type="RefSeq" id="WP_223625738.1">
    <property type="nucleotide sequence ID" value="NZ_JAIQDJ010000001.1"/>
</dbReference>
<sequence>MSRHAHGFTLLEVLLAVTLLAAALALGFGVVRAAGATVARGELVSQRNERMRAVSEFLRQRIGGAQGIVFAFDQQSGRSLRFVGEAKAVRFVADLPDYLGRGGPHLHDLQLRDTGNGTQALEVLFRLVQAAQARAPTRPPEALVDGLTRVEFAYRSLGDDGKLGPWQPQWENPEALPMQVRVRLADVQGDWPELVVSLPQAGSYLAGGRSKS</sequence>
<protein>
    <submittedName>
        <fullName evidence="1">Prepilin-type N-terminal cleavage/methylation domain-containing protein</fullName>
    </submittedName>
</protein>
<proteinExistence type="predicted"/>